<keyword evidence="2" id="KW-1133">Transmembrane helix</keyword>
<gene>
    <name evidence="3" type="ORF">Dthio_PD3603</name>
</gene>
<dbReference type="AlphaFoldDB" id="D6SJU6"/>
<accession>D6SJU6</accession>
<keyword evidence="2" id="KW-0812">Transmembrane</keyword>
<comment type="caution">
    <text evidence="3">The sequence shown here is derived from an EMBL/GenBank/DDBJ whole genome shotgun (WGS) entry which is preliminary data.</text>
</comment>
<organism evidence="3 4">
    <name type="scientific">Desulfonatronospira thiodismutans ASO3-1</name>
    <dbReference type="NCBI Taxonomy" id="555779"/>
    <lineage>
        <taxon>Bacteria</taxon>
        <taxon>Pseudomonadati</taxon>
        <taxon>Thermodesulfobacteriota</taxon>
        <taxon>Desulfovibrionia</taxon>
        <taxon>Desulfovibrionales</taxon>
        <taxon>Desulfonatronovibrionaceae</taxon>
        <taxon>Desulfonatronospira</taxon>
    </lineage>
</organism>
<feature type="transmembrane region" description="Helical" evidence="2">
    <location>
        <begin position="12"/>
        <end position="30"/>
    </location>
</feature>
<evidence type="ECO:0008006" key="5">
    <source>
        <dbReference type="Google" id="ProtNLM"/>
    </source>
</evidence>
<dbReference type="OrthoDB" id="1523473at2"/>
<dbReference type="Proteomes" id="UP000005496">
    <property type="component" value="Unassembled WGS sequence"/>
</dbReference>
<evidence type="ECO:0000256" key="2">
    <source>
        <dbReference type="SAM" id="Phobius"/>
    </source>
</evidence>
<reference evidence="3" key="1">
    <citation type="submission" date="2010-05" db="EMBL/GenBank/DDBJ databases">
        <title>The draft genome of Desulfonatronospira thiodismutans ASO3-1.</title>
        <authorList>
            <consortium name="US DOE Joint Genome Institute (JGI-PGF)"/>
            <person name="Lucas S."/>
            <person name="Copeland A."/>
            <person name="Lapidus A."/>
            <person name="Cheng J.-F."/>
            <person name="Bruce D."/>
            <person name="Goodwin L."/>
            <person name="Pitluck S."/>
            <person name="Chertkov O."/>
            <person name="Brettin T."/>
            <person name="Detter J.C."/>
            <person name="Han C."/>
            <person name="Land M.L."/>
            <person name="Hauser L."/>
            <person name="Kyrpides N."/>
            <person name="Mikhailova N."/>
            <person name="Muyzer G."/>
            <person name="Woyke T."/>
        </authorList>
    </citation>
    <scope>NUCLEOTIDE SEQUENCE [LARGE SCALE GENOMIC DNA]</scope>
    <source>
        <strain evidence="3">ASO3-1</strain>
    </source>
</reference>
<evidence type="ECO:0000256" key="1">
    <source>
        <dbReference type="SAM" id="MobiDB-lite"/>
    </source>
</evidence>
<evidence type="ECO:0000313" key="3">
    <source>
        <dbReference type="EMBL" id="EFI36149.1"/>
    </source>
</evidence>
<name>D6SJU6_9BACT</name>
<keyword evidence="4" id="KW-1185">Reference proteome</keyword>
<dbReference type="RefSeq" id="WP_008869274.1">
    <property type="nucleotide sequence ID" value="NZ_ACJN02000001.1"/>
</dbReference>
<protein>
    <recommendedName>
        <fullName evidence="5">Type 4 fimbrial biogenesis protein PilX N-terminal domain-containing protein</fullName>
    </recommendedName>
</protein>
<dbReference type="eggNOG" id="COG4726">
    <property type="taxonomic scope" value="Bacteria"/>
</dbReference>
<proteinExistence type="predicted"/>
<feature type="region of interest" description="Disordered" evidence="1">
    <location>
        <begin position="145"/>
        <end position="165"/>
    </location>
</feature>
<dbReference type="EMBL" id="ACJN02000001">
    <property type="protein sequence ID" value="EFI36149.1"/>
    <property type="molecule type" value="Genomic_DNA"/>
</dbReference>
<evidence type="ECO:0000313" key="4">
    <source>
        <dbReference type="Proteomes" id="UP000005496"/>
    </source>
</evidence>
<sequence>MSIYKKQAGSALIISIVVLMLLSILGAAALRATNSELGIVRDEIMREAAFYVSESGIEAGKSYLQERLSESSLRGDSSKSFILDSEIDNIEDEEPYLSHKFENDSEYSVWFQWEDDNNNSSFQVISNGNKKDKNVQTTLTLQIDRNESDTPTPDAPFSIHTPNPKMRMQGNPLISGYDHDVPEDFLCGGNCTGLENFDSEYDSMPAIYSDNEFEYLDYQDKHLDSPVETTQIGDSALDETGIANDYWIDYANRLLPNYDRLIEHDTDVPGNDVWGDRENPQITIVDNKKLGGTIDGAGVLILKNGADITGNFHFEGIVVYMVEEGDTIDMFSAGTPNIFGSVVVAGEELSDDIYFEDEIGYLGNANVSFSSEAILNSAHNAIPPYINIVSWENK</sequence>
<keyword evidence="2" id="KW-0472">Membrane</keyword>